<protein>
    <submittedName>
        <fullName evidence="11">Transporter</fullName>
    </submittedName>
</protein>
<evidence type="ECO:0000256" key="8">
    <source>
        <dbReference type="SAM" id="SignalP"/>
    </source>
</evidence>
<dbReference type="OrthoDB" id="6581954at2759"/>
<dbReference type="SUPFAM" id="SSF161070">
    <property type="entry name" value="SNF-like"/>
    <property type="match status" value="1"/>
</dbReference>
<feature type="binding site" evidence="7">
    <location>
        <position position="74"/>
    </location>
    <ligand>
        <name>Na(+)</name>
        <dbReference type="ChEBI" id="CHEBI:29101"/>
        <label>1</label>
    </ligand>
</feature>
<dbReference type="GO" id="GO:0005886">
    <property type="term" value="C:plasma membrane"/>
    <property type="evidence" value="ECO:0007669"/>
    <property type="project" value="TreeGrafter"/>
</dbReference>
<feature type="binding site" evidence="7">
    <location>
        <position position="71"/>
    </location>
    <ligand>
        <name>Na(+)</name>
        <dbReference type="ChEBI" id="CHEBI:29101"/>
        <label>1</label>
    </ligand>
</feature>
<feature type="signal peptide" evidence="8">
    <location>
        <begin position="1"/>
        <end position="17"/>
    </location>
</feature>
<evidence type="ECO:0000313" key="9">
    <source>
        <dbReference type="EMBL" id="VDP00944.1"/>
    </source>
</evidence>
<dbReference type="GO" id="GO:0046872">
    <property type="term" value="F:metal ion binding"/>
    <property type="evidence" value="ECO:0007669"/>
    <property type="project" value="UniProtKB-KW"/>
</dbReference>
<dbReference type="GO" id="GO:0089718">
    <property type="term" value="P:amino acid import across plasma membrane"/>
    <property type="evidence" value="ECO:0007669"/>
    <property type="project" value="TreeGrafter"/>
</dbReference>
<evidence type="ECO:0000313" key="11">
    <source>
        <dbReference type="WBParaSite" id="SBAD_0000353201-mRNA-1"/>
    </source>
</evidence>
<dbReference type="InterPro" id="IPR037272">
    <property type="entry name" value="SNS_sf"/>
</dbReference>
<keyword evidence="4" id="KW-0769">Symport</keyword>
<comment type="subcellular location">
    <subcellularLocation>
        <location evidence="1">Membrane</location>
        <topology evidence="1">Multi-pass membrane protein</topology>
    </subcellularLocation>
</comment>
<keyword evidence="3" id="KW-0812">Transmembrane</keyword>
<keyword evidence="7" id="KW-0915">Sodium</keyword>
<dbReference type="InterPro" id="IPR000175">
    <property type="entry name" value="Na/ntran_symport"/>
</dbReference>
<dbReference type="Pfam" id="PF00209">
    <property type="entry name" value="SNF"/>
    <property type="match status" value="1"/>
</dbReference>
<evidence type="ECO:0000256" key="5">
    <source>
        <dbReference type="ARBA" id="ARBA00022989"/>
    </source>
</evidence>
<dbReference type="GO" id="GO:0015179">
    <property type="term" value="F:L-amino acid transmembrane transporter activity"/>
    <property type="evidence" value="ECO:0007669"/>
    <property type="project" value="TreeGrafter"/>
</dbReference>
<feature type="chain" id="PRO_5043140146" evidence="8">
    <location>
        <begin position="18"/>
        <end position="95"/>
    </location>
</feature>
<keyword evidence="2" id="KW-0813">Transport</keyword>
<dbReference type="GO" id="GO:0005283">
    <property type="term" value="F:amino acid:sodium symporter activity"/>
    <property type="evidence" value="ECO:0007669"/>
    <property type="project" value="TreeGrafter"/>
</dbReference>
<dbReference type="EMBL" id="UZAM01007712">
    <property type="protein sequence ID" value="VDP00944.1"/>
    <property type="molecule type" value="Genomic_DNA"/>
</dbReference>
<dbReference type="GO" id="GO:0015187">
    <property type="term" value="F:glycine transmembrane transporter activity"/>
    <property type="evidence" value="ECO:0007669"/>
    <property type="project" value="TreeGrafter"/>
</dbReference>
<dbReference type="PROSITE" id="PS50267">
    <property type="entry name" value="NA_NEUROTRAN_SYMP_3"/>
    <property type="match status" value="1"/>
</dbReference>
<evidence type="ECO:0000256" key="6">
    <source>
        <dbReference type="ARBA" id="ARBA00023136"/>
    </source>
</evidence>
<dbReference type="PANTHER" id="PTHR11616">
    <property type="entry name" value="SODIUM/CHLORIDE DEPENDENT TRANSPORTER"/>
    <property type="match status" value="1"/>
</dbReference>
<evidence type="ECO:0000256" key="1">
    <source>
        <dbReference type="ARBA" id="ARBA00004141"/>
    </source>
</evidence>
<name>A0A183IID2_9BILA</name>
<gene>
    <name evidence="9" type="ORF">SBAD_LOCUS3374</name>
</gene>
<reference evidence="9 10" key="2">
    <citation type="submission" date="2018-11" db="EMBL/GenBank/DDBJ databases">
        <authorList>
            <consortium name="Pathogen Informatics"/>
        </authorList>
    </citation>
    <scope>NUCLEOTIDE SEQUENCE [LARGE SCALE GENOMIC DNA]</scope>
</reference>
<dbReference type="Proteomes" id="UP000270296">
    <property type="component" value="Unassembled WGS sequence"/>
</dbReference>
<feature type="binding site" evidence="7">
    <location>
        <position position="78"/>
    </location>
    <ligand>
        <name>Na(+)</name>
        <dbReference type="ChEBI" id="CHEBI:29101"/>
        <label>1</label>
    </ligand>
</feature>
<dbReference type="WBParaSite" id="SBAD_0000353201-mRNA-1">
    <property type="protein sequence ID" value="SBAD_0000353201-mRNA-1"/>
    <property type="gene ID" value="SBAD_0000353201"/>
</dbReference>
<keyword evidence="8" id="KW-0732">Signal</keyword>
<proteinExistence type="predicted"/>
<organism evidence="11">
    <name type="scientific">Soboliphyme baturini</name>
    <dbReference type="NCBI Taxonomy" id="241478"/>
    <lineage>
        <taxon>Eukaryota</taxon>
        <taxon>Metazoa</taxon>
        <taxon>Ecdysozoa</taxon>
        <taxon>Nematoda</taxon>
        <taxon>Enoplea</taxon>
        <taxon>Dorylaimia</taxon>
        <taxon>Dioctophymatida</taxon>
        <taxon>Dioctophymatoidea</taxon>
        <taxon>Soboliphymatidae</taxon>
        <taxon>Soboliphyme</taxon>
    </lineage>
</organism>
<keyword evidence="7" id="KW-0479">Metal-binding</keyword>
<evidence type="ECO:0000256" key="3">
    <source>
        <dbReference type="ARBA" id="ARBA00022692"/>
    </source>
</evidence>
<evidence type="ECO:0000256" key="7">
    <source>
        <dbReference type="PIRSR" id="PIRSR600175-1"/>
    </source>
</evidence>
<evidence type="ECO:0000313" key="10">
    <source>
        <dbReference type="Proteomes" id="UP000270296"/>
    </source>
</evidence>
<evidence type="ECO:0000256" key="2">
    <source>
        <dbReference type="ARBA" id="ARBA00022448"/>
    </source>
</evidence>
<dbReference type="AlphaFoldDB" id="A0A183IID2"/>
<dbReference type="PANTHER" id="PTHR11616:SF236">
    <property type="entry name" value="TRANSPORTER"/>
    <property type="match status" value="1"/>
</dbReference>
<reference evidence="11" key="1">
    <citation type="submission" date="2016-06" db="UniProtKB">
        <authorList>
            <consortium name="WormBaseParasite"/>
        </authorList>
    </citation>
    <scope>IDENTIFICATION</scope>
</reference>
<keyword evidence="5" id="KW-1133">Transmembrane helix</keyword>
<accession>A0A183IID2</accession>
<sequence length="95" mass="10581">MVHFLPIVGVMVGEVLAAWHKPLLGRRPLVMEDEPANATHAAKLCAHKMLDKGLPRDKWANKFEFLLSCIGYSVGLGNIWRFPYLCYNNGGGTVE</sequence>
<evidence type="ECO:0000256" key="4">
    <source>
        <dbReference type="ARBA" id="ARBA00022847"/>
    </source>
</evidence>
<keyword evidence="10" id="KW-1185">Reference proteome</keyword>
<keyword evidence="6" id="KW-0472">Membrane</keyword>